<reference evidence="1 2" key="1">
    <citation type="submission" date="2023-03" db="EMBL/GenBank/DDBJ databases">
        <title>High-quality genome of Scylla paramamosain provides insights in environmental adaptation.</title>
        <authorList>
            <person name="Zhang L."/>
        </authorList>
    </citation>
    <scope>NUCLEOTIDE SEQUENCE [LARGE SCALE GENOMIC DNA]</scope>
    <source>
        <strain evidence="1">LZ_2023a</strain>
        <tissue evidence="1">Muscle</tissue>
    </source>
</reference>
<dbReference type="AlphaFoldDB" id="A0AAW0TXS0"/>
<proteinExistence type="predicted"/>
<comment type="caution">
    <text evidence="1">The sequence shown here is derived from an EMBL/GenBank/DDBJ whole genome shotgun (WGS) entry which is preliminary data.</text>
</comment>
<dbReference type="EMBL" id="JARAKH010000023">
    <property type="protein sequence ID" value="KAK8392066.1"/>
    <property type="molecule type" value="Genomic_DNA"/>
</dbReference>
<evidence type="ECO:0000313" key="2">
    <source>
        <dbReference type="Proteomes" id="UP001487740"/>
    </source>
</evidence>
<gene>
    <name evidence="1" type="ORF">O3P69_017591</name>
</gene>
<protein>
    <submittedName>
        <fullName evidence="1">Uncharacterized protein</fullName>
    </submittedName>
</protein>
<sequence length="104" mass="11361">MVGVQQHVCDVFDKEIVAPQVCVEVLAVLLVCYVTLLCCWHTLVQDGSLGSNAGRLARETQCCVVTEVLALLQSCWCIGRVSWEQQQGLPGQHSGIPDTTELHP</sequence>
<name>A0AAW0TXS0_SCYPA</name>
<accession>A0AAW0TXS0</accession>
<evidence type="ECO:0000313" key="1">
    <source>
        <dbReference type="EMBL" id="KAK8392066.1"/>
    </source>
</evidence>
<organism evidence="1 2">
    <name type="scientific">Scylla paramamosain</name>
    <name type="common">Mud crab</name>
    <dbReference type="NCBI Taxonomy" id="85552"/>
    <lineage>
        <taxon>Eukaryota</taxon>
        <taxon>Metazoa</taxon>
        <taxon>Ecdysozoa</taxon>
        <taxon>Arthropoda</taxon>
        <taxon>Crustacea</taxon>
        <taxon>Multicrustacea</taxon>
        <taxon>Malacostraca</taxon>
        <taxon>Eumalacostraca</taxon>
        <taxon>Eucarida</taxon>
        <taxon>Decapoda</taxon>
        <taxon>Pleocyemata</taxon>
        <taxon>Brachyura</taxon>
        <taxon>Eubrachyura</taxon>
        <taxon>Portunoidea</taxon>
        <taxon>Portunidae</taxon>
        <taxon>Portuninae</taxon>
        <taxon>Scylla</taxon>
    </lineage>
</organism>
<keyword evidence="2" id="KW-1185">Reference proteome</keyword>
<dbReference type="Proteomes" id="UP001487740">
    <property type="component" value="Unassembled WGS sequence"/>
</dbReference>